<feature type="transmembrane region" description="Helical" evidence="1">
    <location>
        <begin position="196"/>
        <end position="218"/>
    </location>
</feature>
<dbReference type="RefSeq" id="WP_181660200.1">
    <property type="nucleotide sequence ID" value="NZ_JACEHE010000017.1"/>
</dbReference>
<dbReference type="Proteomes" id="UP000545761">
    <property type="component" value="Unassembled WGS sequence"/>
</dbReference>
<reference evidence="2 3" key="1">
    <citation type="submission" date="2020-07" db="EMBL/GenBank/DDBJ databases">
        <title>Streptomyces isolated from Indian soil.</title>
        <authorList>
            <person name="Mandal S."/>
            <person name="Maiti P.K."/>
        </authorList>
    </citation>
    <scope>NUCLEOTIDE SEQUENCE [LARGE SCALE GENOMIC DNA]</scope>
    <source>
        <strain evidence="2 3">PSKA28</strain>
    </source>
</reference>
<feature type="transmembrane region" description="Helical" evidence="1">
    <location>
        <begin position="127"/>
        <end position="145"/>
    </location>
</feature>
<feature type="transmembrane region" description="Helical" evidence="1">
    <location>
        <begin position="152"/>
        <end position="172"/>
    </location>
</feature>
<dbReference type="AlphaFoldDB" id="A0A7W0DQD3"/>
<feature type="transmembrane region" description="Helical" evidence="1">
    <location>
        <begin position="12"/>
        <end position="29"/>
    </location>
</feature>
<sequence length="428" mass="46105">MRLRTSLRASCALWALPFAIALSLFYYFAANSTAPPNALHFAPAITSAPILPLYAIAYAFAGSLATWESGRLRSAGIWALSPARSRYRVAAHALLPVLGTSWIVLILPTTLALVQYTTFPTLDSLRLLAMAILVCAGHAVLGFAIGMRVSHVIAAPIVAATIWVMVAFSWAVDPPWLRHVSGQYPTDLMFGEVPSLISLTPHILLTWGIAAGVSLLWLPLRSGLARITLGFAIALAGPVGAYEIARDWSYNPPLTVGQAEMACLGESPKVCMPEATASHLPKVRRDVVSVLNGLEAAGINTSPVVITDRVVDGRFSRPSTAKSWRLPLTAAAERGSVRFQTLGAAVRFPCTRPDFAAARPAMLWAAEVTHLSDSYRKWVSQQGEPATDDTAGSWADTQKVVAKTRLLPVEQQAQWFAKIINNACDEKA</sequence>
<evidence type="ECO:0000313" key="2">
    <source>
        <dbReference type="EMBL" id="MBA2949276.1"/>
    </source>
</evidence>
<keyword evidence="1" id="KW-0472">Membrane</keyword>
<protein>
    <submittedName>
        <fullName evidence="2">Uncharacterized protein</fullName>
    </submittedName>
</protein>
<gene>
    <name evidence="2" type="ORF">H1D24_26495</name>
</gene>
<keyword evidence="1" id="KW-1133">Transmembrane helix</keyword>
<feature type="transmembrane region" description="Helical" evidence="1">
    <location>
        <begin position="87"/>
        <end position="107"/>
    </location>
</feature>
<evidence type="ECO:0000313" key="3">
    <source>
        <dbReference type="Proteomes" id="UP000545761"/>
    </source>
</evidence>
<comment type="caution">
    <text evidence="2">The sequence shown here is derived from an EMBL/GenBank/DDBJ whole genome shotgun (WGS) entry which is preliminary data.</text>
</comment>
<proteinExistence type="predicted"/>
<accession>A0A7W0DQD3</accession>
<name>A0A7W0DQD3_9ACTN</name>
<keyword evidence="1" id="KW-0812">Transmembrane</keyword>
<evidence type="ECO:0000256" key="1">
    <source>
        <dbReference type="SAM" id="Phobius"/>
    </source>
</evidence>
<organism evidence="2 3">
    <name type="scientific">Streptomyces himalayensis subsp. himalayensis</name>
    <dbReference type="NCBI Taxonomy" id="2756131"/>
    <lineage>
        <taxon>Bacteria</taxon>
        <taxon>Bacillati</taxon>
        <taxon>Actinomycetota</taxon>
        <taxon>Actinomycetes</taxon>
        <taxon>Kitasatosporales</taxon>
        <taxon>Streptomycetaceae</taxon>
        <taxon>Streptomyces</taxon>
        <taxon>Streptomyces himalayensis</taxon>
    </lineage>
</organism>
<feature type="transmembrane region" description="Helical" evidence="1">
    <location>
        <begin position="41"/>
        <end position="67"/>
    </location>
</feature>
<dbReference type="EMBL" id="JACEHE010000017">
    <property type="protein sequence ID" value="MBA2949276.1"/>
    <property type="molecule type" value="Genomic_DNA"/>
</dbReference>